<dbReference type="RefSeq" id="WP_073194881.1">
    <property type="nucleotide sequence ID" value="NZ_FQXO01000007.1"/>
</dbReference>
<dbReference type="OrthoDB" id="1645614at2"/>
<feature type="transmembrane region" description="Helical" evidence="1">
    <location>
        <begin position="54"/>
        <end position="84"/>
    </location>
</feature>
<keyword evidence="1" id="KW-0472">Membrane</keyword>
<feature type="transmembrane region" description="Helical" evidence="1">
    <location>
        <begin position="138"/>
        <end position="158"/>
    </location>
</feature>
<dbReference type="InterPro" id="IPR014226">
    <property type="entry name" value="Spore_IM_YlbJ"/>
</dbReference>
<evidence type="ECO:0000259" key="2">
    <source>
        <dbReference type="Pfam" id="PF07670"/>
    </source>
</evidence>
<keyword evidence="1" id="KW-1133">Transmembrane helix</keyword>
<feature type="transmembrane region" description="Helical" evidence="1">
    <location>
        <begin position="20"/>
        <end position="42"/>
    </location>
</feature>
<dbReference type="Proteomes" id="UP000183967">
    <property type="component" value="Unassembled WGS sequence"/>
</dbReference>
<organism evidence="3 4">
    <name type="scientific">Caloranaerobacter azorensis DSM 13643</name>
    <dbReference type="NCBI Taxonomy" id="1121264"/>
    <lineage>
        <taxon>Bacteria</taxon>
        <taxon>Bacillati</taxon>
        <taxon>Bacillota</taxon>
        <taxon>Tissierellia</taxon>
        <taxon>Tissierellales</taxon>
        <taxon>Thermohalobacteraceae</taxon>
        <taxon>Caloranaerobacter</taxon>
    </lineage>
</organism>
<dbReference type="Pfam" id="PF07670">
    <property type="entry name" value="Gate"/>
    <property type="match status" value="1"/>
</dbReference>
<reference evidence="4" key="1">
    <citation type="submission" date="2016-11" db="EMBL/GenBank/DDBJ databases">
        <authorList>
            <person name="Varghese N."/>
            <person name="Submissions S."/>
        </authorList>
    </citation>
    <scope>NUCLEOTIDE SEQUENCE [LARGE SCALE GENOMIC DNA]</scope>
    <source>
        <strain evidence="4">DSM 13643</strain>
    </source>
</reference>
<dbReference type="InterPro" id="IPR011642">
    <property type="entry name" value="Gate_dom"/>
</dbReference>
<name>A0A1M5RQE5_9FIRM</name>
<feature type="transmembrane region" description="Helical" evidence="1">
    <location>
        <begin position="395"/>
        <end position="416"/>
    </location>
</feature>
<evidence type="ECO:0000313" key="4">
    <source>
        <dbReference type="Proteomes" id="UP000183967"/>
    </source>
</evidence>
<feature type="domain" description="Nucleoside transporter/FeoB GTPase Gate" evidence="2">
    <location>
        <begin position="58"/>
        <end position="159"/>
    </location>
</feature>
<evidence type="ECO:0000313" key="3">
    <source>
        <dbReference type="EMBL" id="SHH28454.1"/>
    </source>
</evidence>
<accession>A0A1M5RQE5</accession>
<dbReference type="AlphaFoldDB" id="A0A1M5RQE5"/>
<feature type="transmembrane region" description="Helical" evidence="1">
    <location>
        <begin position="96"/>
        <end position="117"/>
    </location>
</feature>
<feature type="transmembrane region" description="Helical" evidence="1">
    <location>
        <begin position="345"/>
        <end position="363"/>
    </location>
</feature>
<feature type="transmembrane region" description="Helical" evidence="1">
    <location>
        <begin position="164"/>
        <end position="186"/>
    </location>
</feature>
<evidence type="ECO:0000256" key="1">
    <source>
        <dbReference type="SAM" id="Phobius"/>
    </source>
</evidence>
<keyword evidence="4" id="KW-1185">Reference proteome</keyword>
<dbReference type="NCBIfam" id="TIGR02871">
    <property type="entry name" value="spore_ylbJ"/>
    <property type="match status" value="1"/>
</dbReference>
<keyword evidence="1" id="KW-0812">Transmembrane</keyword>
<protein>
    <submittedName>
        <fullName evidence="3">Sporulation integral membrane protein YlbJ</fullName>
    </submittedName>
</protein>
<feature type="transmembrane region" description="Helical" evidence="1">
    <location>
        <begin position="304"/>
        <end position="324"/>
    </location>
</feature>
<gene>
    <name evidence="3" type="ORF">SAMN02745135_00313</name>
</gene>
<sequence>MTQILFILFLILIFFLIKKFRYLLIILPALITIFIILSLIVFPKNTIDAAVDGINIWFYTVLPSLLPFFISAEVLIGLGVVNFIGTLLSPIMKPIFNLPGEAAFPFAMSITSGYPVGVKLTSKLRMQGVLTRIEAQRLISFASTSGPLFMIGAVAVGMLKMPNLGLLIAIPHYLGAITVGLFFRYYGVKFDTPKVINNNKKNLIKTAFNELILARKKYNKGFGLILGDAVKESFNTMLIIGGFIILYSVIIEILDITGILNLLSSMISFIPFISNKELIKAFISGLIEMTVGCKNIANISSVPVLVKLVTINFIIAWSGISIHSQASSFISRTDLKVSIYLLSKLLHGILASIYTILISNIFIKLPIDTPVYASYTYTNATSFEKWFNIFKFSTILQISILLIIILISLIVGILFAKKG</sequence>
<dbReference type="EMBL" id="FQXO01000007">
    <property type="protein sequence ID" value="SHH28454.1"/>
    <property type="molecule type" value="Genomic_DNA"/>
</dbReference>
<proteinExistence type="predicted"/>
<feature type="transmembrane region" description="Helical" evidence="1">
    <location>
        <begin position="238"/>
        <end position="263"/>
    </location>
</feature>